<feature type="chain" id="PRO_5011664178" evidence="1">
    <location>
        <begin position="21"/>
        <end position="145"/>
    </location>
</feature>
<dbReference type="AlphaFoldDB" id="A0A1I2GG85"/>
<organism evidence="2 3">
    <name type="scientific">Thermoflexibacter ruber</name>
    <dbReference type="NCBI Taxonomy" id="1003"/>
    <lineage>
        <taxon>Bacteria</taxon>
        <taxon>Pseudomonadati</taxon>
        <taxon>Bacteroidota</taxon>
        <taxon>Cytophagia</taxon>
        <taxon>Cytophagales</taxon>
        <taxon>Thermoflexibacteraceae</taxon>
        <taxon>Thermoflexibacter</taxon>
    </lineage>
</organism>
<proteinExistence type="predicted"/>
<keyword evidence="3" id="KW-1185">Reference proteome</keyword>
<evidence type="ECO:0000313" key="2">
    <source>
        <dbReference type="EMBL" id="SFF16228.1"/>
    </source>
</evidence>
<name>A0A1I2GG85_9BACT</name>
<reference evidence="2 3" key="1">
    <citation type="submission" date="2016-10" db="EMBL/GenBank/DDBJ databases">
        <authorList>
            <person name="de Groot N.N."/>
        </authorList>
    </citation>
    <scope>NUCLEOTIDE SEQUENCE [LARGE SCALE GENOMIC DNA]</scope>
    <source>
        <strain>GEY</strain>
        <strain evidence="3">DSM 9560</strain>
    </source>
</reference>
<gene>
    <name evidence="2" type="ORF">SAMN04488541_101841</name>
</gene>
<keyword evidence="1" id="KW-0732">Signal</keyword>
<feature type="signal peptide" evidence="1">
    <location>
        <begin position="1"/>
        <end position="20"/>
    </location>
</feature>
<sequence length="145" mass="16730">MKKFFPVFALFMLASVASFGQELTWKILADVSWERKYNKEYDEHINYPKFGNIVKPFDKKEVIIKGYLLPVEVEGDYIVISAFPYQSCFYCGGAGVESVMEVYLKKKKTVKAMQIRVKGKLELNATDVNHLVYLLKDAEIVEEIN</sequence>
<dbReference type="RefSeq" id="WP_091545177.1">
    <property type="nucleotide sequence ID" value="NZ_FONY01000018.1"/>
</dbReference>
<dbReference type="STRING" id="1003.SAMN04488541_101841"/>
<evidence type="ECO:0000256" key="1">
    <source>
        <dbReference type="SAM" id="SignalP"/>
    </source>
</evidence>
<dbReference type="Gene3D" id="2.40.50.870">
    <property type="entry name" value="Protein of unknown function (DUF3299)"/>
    <property type="match status" value="1"/>
</dbReference>
<dbReference type="OrthoDB" id="1348500at2"/>
<evidence type="ECO:0000313" key="3">
    <source>
        <dbReference type="Proteomes" id="UP000199513"/>
    </source>
</evidence>
<protein>
    <submittedName>
        <fullName evidence="2">Intein N-terminal splicing region</fullName>
    </submittedName>
</protein>
<accession>A0A1I2GG85</accession>
<dbReference type="EMBL" id="FONY01000018">
    <property type="protein sequence ID" value="SFF16228.1"/>
    <property type="molecule type" value="Genomic_DNA"/>
</dbReference>
<dbReference type="Proteomes" id="UP000199513">
    <property type="component" value="Unassembled WGS sequence"/>
</dbReference>